<evidence type="ECO:0000256" key="4">
    <source>
        <dbReference type="ARBA" id="ARBA00022723"/>
    </source>
</evidence>
<dbReference type="SUPFAM" id="SSF48576">
    <property type="entry name" value="Terpenoid synthases"/>
    <property type="match status" value="1"/>
</dbReference>
<evidence type="ECO:0000256" key="5">
    <source>
        <dbReference type="ARBA" id="ARBA00022842"/>
    </source>
</evidence>
<evidence type="ECO:0000313" key="6">
    <source>
        <dbReference type="EMBL" id="CAB4835431.1"/>
    </source>
</evidence>
<dbReference type="CDD" id="cd00685">
    <property type="entry name" value="Trans_IPPS_HT"/>
    <property type="match status" value="1"/>
</dbReference>
<dbReference type="PROSITE" id="PS00444">
    <property type="entry name" value="POLYPRENYL_SYNTHASE_2"/>
    <property type="match status" value="1"/>
</dbReference>
<dbReference type="GO" id="GO:0008299">
    <property type="term" value="P:isoprenoid biosynthetic process"/>
    <property type="evidence" value="ECO:0007669"/>
    <property type="project" value="InterPro"/>
</dbReference>
<keyword evidence="5" id="KW-0460">Magnesium</keyword>
<keyword evidence="4" id="KW-0479">Metal-binding</keyword>
<dbReference type="InterPro" id="IPR000092">
    <property type="entry name" value="Polyprenyl_synt"/>
</dbReference>
<dbReference type="PROSITE" id="PS00723">
    <property type="entry name" value="POLYPRENYL_SYNTHASE_1"/>
    <property type="match status" value="1"/>
</dbReference>
<dbReference type="GO" id="GO:0004659">
    <property type="term" value="F:prenyltransferase activity"/>
    <property type="evidence" value="ECO:0007669"/>
    <property type="project" value="InterPro"/>
</dbReference>
<accession>A0A6J7AR26</accession>
<sequence>MPAQSAPPGKISPFDVADLRERVQRTINKVLAQESFRLTNIDDDLLPLVEALTALLAGGKRVRPAFCYWGWRGALTGEQPPIEIDEPAMAASAALEFLQACALIHDDVMDGSDTRRGQPAAHRRFANLHRSHSWMGSPEHFGLGAAILLGDMCLSWSDQVLLTSGMPDAALNRAKPVYDEMRTELMAGQYLDLLEQARGGGSIERALRVVRYKSAKYTIEKPLHLGAALAGASPDVSTIYTEFGLPLGEAFQLRDDVLGVFGDPKETGKPAGDDLREGKRTVLIAIASERASSAQLSAIRTHLGDPGLDLSGVDELRQIITDTGALDHAEQLIASLLQSSLLAIETDAINPAARVIFTDLAHAATTRSV</sequence>
<evidence type="ECO:0000256" key="2">
    <source>
        <dbReference type="ARBA" id="ARBA00006706"/>
    </source>
</evidence>
<dbReference type="Pfam" id="PF00348">
    <property type="entry name" value="polyprenyl_synt"/>
    <property type="match status" value="1"/>
</dbReference>
<dbReference type="InterPro" id="IPR008949">
    <property type="entry name" value="Isoprenoid_synthase_dom_sf"/>
</dbReference>
<keyword evidence="3" id="KW-0808">Transferase</keyword>
<gene>
    <name evidence="6" type="ORF">UFOPK3204_01761</name>
</gene>
<name>A0A6J7AR26_9ZZZZ</name>
<dbReference type="PANTHER" id="PTHR12001:SF85">
    <property type="entry name" value="SHORT CHAIN ISOPRENYL DIPHOSPHATE SYNTHASE"/>
    <property type="match status" value="1"/>
</dbReference>
<dbReference type="Gene3D" id="1.10.600.10">
    <property type="entry name" value="Farnesyl Diphosphate Synthase"/>
    <property type="match status" value="1"/>
</dbReference>
<evidence type="ECO:0000256" key="3">
    <source>
        <dbReference type="ARBA" id="ARBA00022679"/>
    </source>
</evidence>
<dbReference type="SFLD" id="SFLDS00005">
    <property type="entry name" value="Isoprenoid_Synthase_Type_I"/>
    <property type="match status" value="1"/>
</dbReference>
<reference evidence="6" key="1">
    <citation type="submission" date="2020-05" db="EMBL/GenBank/DDBJ databases">
        <authorList>
            <person name="Chiriac C."/>
            <person name="Salcher M."/>
            <person name="Ghai R."/>
            <person name="Kavagutti S V."/>
        </authorList>
    </citation>
    <scope>NUCLEOTIDE SEQUENCE</scope>
</reference>
<dbReference type="EMBL" id="CAFABK010000136">
    <property type="protein sequence ID" value="CAB4835431.1"/>
    <property type="molecule type" value="Genomic_DNA"/>
</dbReference>
<proteinExistence type="inferred from homology"/>
<dbReference type="GO" id="GO:0046872">
    <property type="term" value="F:metal ion binding"/>
    <property type="evidence" value="ECO:0007669"/>
    <property type="project" value="UniProtKB-KW"/>
</dbReference>
<dbReference type="PANTHER" id="PTHR12001">
    <property type="entry name" value="GERANYLGERANYL PYROPHOSPHATE SYNTHASE"/>
    <property type="match status" value="1"/>
</dbReference>
<organism evidence="6">
    <name type="scientific">freshwater metagenome</name>
    <dbReference type="NCBI Taxonomy" id="449393"/>
    <lineage>
        <taxon>unclassified sequences</taxon>
        <taxon>metagenomes</taxon>
        <taxon>ecological metagenomes</taxon>
    </lineage>
</organism>
<protein>
    <submittedName>
        <fullName evidence="6">Unannotated protein</fullName>
    </submittedName>
</protein>
<comment type="similarity">
    <text evidence="2">Belongs to the FPP/GGPP synthase family.</text>
</comment>
<comment type="cofactor">
    <cofactor evidence="1">
        <name>Mg(2+)</name>
        <dbReference type="ChEBI" id="CHEBI:18420"/>
    </cofactor>
</comment>
<evidence type="ECO:0000256" key="1">
    <source>
        <dbReference type="ARBA" id="ARBA00001946"/>
    </source>
</evidence>
<dbReference type="AlphaFoldDB" id="A0A6J7AR26"/>
<dbReference type="InterPro" id="IPR033749">
    <property type="entry name" value="Polyprenyl_synt_CS"/>
</dbReference>